<keyword evidence="2 6" id="KW-0808">Transferase</keyword>
<feature type="binding site" evidence="2">
    <location>
        <position position="162"/>
    </location>
    <ligand>
        <name>ATP</name>
        <dbReference type="ChEBI" id="CHEBI:30616"/>
    </ligand>
</feature>
<feature type="binding site" evidence="2">
    <location>
        <position position="58"/>
    </location>
    <ligand>
        <name>Mg(2+)</name>
        <dbReference type="ChEBI" id="CHEBI:18420"/>
        <label>4</label>
    </ligand>
</feature>
<dbReference type="EMBL" id="JANUAU010000003">
    <property type="protein sequence ID" value="MCS3677126.1"/>
    <property type="molecule type" value="Genomic_DNA"/>
</dbReference>
<feature type="binding site" evidence="2">
    <location>
        <position position="293"/>
    </location>
    <ligand>
        <name>substrate</name>
    </ligand>
</feature>
<feature type="binding site" evidence="2">
    <location>
        <position position="89"/>
    </location>
    <ligand>
        <name>Mg(2+)</name>
        <dbReference type="ChEBI" id="CHEBI:18420"/>
        <label>4</label>
    </ligand>
</feature>
<dbReference type="SUPFAM" id="SSF56042">
    <property type="entry name" value="PurM C-terminal domain-like"/>
    <property type="match status" value="1"/>
</dbReference>
<evidence type="ECO:0000259" key="5">
    <source>
        <dbReference type="Pfam" id="PF02769"/>
    </source>
</evidence>
<feature type="binding site" evidence="2">
    <location>
        <position position="89"/>
    </location>
    <ligand>
        <name>Mg(2+)</name>
        <dbReference type="ChEBI" id="CHEBI:18420"/>
        <label>2</label>
    </ligand>
</feature>
<name>A0A9X2QY08_9BACT</name>
<dbReference type="InterPro" id="IPR006283">
    <property type="entry name" value="ThiL-like"/>
</dbReference>
<accession>A0A9X2QY08</accession>
<proteinExistence type="inferred from homology"/>
<comment type="miscellaneous">
    <text evidence="2">Reaction mechanism of ThiL seems to utilize a direct, inline transfer of the gamma-phosphate of ATP to TMP rather than a phosphorylated enzyme intermediate.</text>
</comment>
<comment type="function">
    <text evidence="2">Catalyzes the ATP-dependent phosphorylation of thiamine-monophosphate (TMP) to form thiamine-pyrophosphate (TPP), the active form of vitamin B1.</text>
</comment>
<feature type="binding site" evidence="2">
    <location>
        <position position="137"/>
    </location>
    <ligand>
        <name>Mg(2+)</name>
        <dbReference type="ChEBI" id="CHEBI:18420"/>
        <label>1</label>
    </ligand>
</feature>
<dbReference type="GO" id="GO:0005524">
    <property type="term" value="F:ATP binding"/>
    <property type="evidence" value="ECO:0007669"/>
    <property type="project" value="UniProtKB-UniRule"/>
</dbReference>
<keyword evidence="2" id="KW-0547">Nucleotide-binding</keyword>
<sequence length="360" mass="38947">MESQEQSDQTALAEIGEFGLIALLRDTLGEPTDDTIVSGIADDAAVYRTDEDRVHVMTTDTLVEGVHFDRAFMPMEHLGFKALSVNVSDVVAMNASPRYATVSIGIPQNVSVEMITTVYEGLKQACDAYDMHIVGGDTNASHGLSLSISVVGAAAEEDVVYRTGAQVGDKICVTGDLGSSYAGLKVLLRNRERLQEQEEDFEPDLDPYSYVIRRHLAPPAQLKTVRDWGDAGVKPHALIDISDGLSAEVHHICEAGDIGAQLYEPALPIDPETRNTATDFGEDVTIYALFGGEDYELVFTIPEDELDALDPQTYTVVGEIVEPDDPEHPIKIQRAHGENVPLQPGGFDHFDGPSATAPPA</sequence>
<protein>
    <recommendedName>
        <fullName evidence="2">Thiamine-monophosphate kinase</fullName>
        <shortName evidence="2">TMP kinase</shortName>
        <shortName evidence="2">Thiamine-phosphate kinase</shortName>
        <ecNumber evidence="2">2.7.4.16</ecNumber>
    </recommendedName>
</protein>
<reference evidence="6" key="1">
    <citation type="submission" date="2022-08" db="EMBL/GenBank/DDBJ databases">
        <title>Genomic Encyclopedia of Type Strains, Phase V (KMG-V): Genome sequencing to study the core and pangenomes of soil and plant-associated prokaryotes.</title>
        <authorList>
            <person name="Whitman W."/>
        </authorList>
    </citation>
    <scope>NUCLEOTIDE SEQUENCE</scope>
    <source>
        <strain evidence="6">0</strain>
    </source>
</reference>
<keyword evidence="2" id="KW-0067">ATP-binding</keyword>
<feature type="binding site" evidence="2">
    <location>
        <position position="43"/>
    </location>
    <ligand>
        <name>Mg(2+)</name>
        <dbReference type="ChEBI" id="CHEBI:18420"/>
        <label>4</label>
    </ligand>
</feature>
<dbReference type="SUPFAM" id="SSF55326">
    <property type="entry name" value="PurM N-terminal domain-like"/>
    <property type="match status" value="1"/>
</dbReference>
<feature type="region of interest" description="Disordered" evidence="3">
    <location>
        <begin position="339"/>
        <end position="360"/>
    </location>
</feature>
<feature type="binding site" evidence="2">
    <location>
        <begin position="136"/>
        <end position="137"/>
    </location>
    <ligand>
        <name>ATP</name>
        <dbReference type="ChEBI" id="CHEBI:30616"/>
    </ligand>
</feature>
<evidence type="ECO:0000313" key="6">
    <source>
        <dbReference type="EMBL" id="MCS3677126.1"/>
    </source>
</evidence>
<dbReference type="GO" id="GO:0009229">
    <property type="term" value="P:thiamine diphosphate biosynthetic process"/>
    <property type="evidence" value="ECO:0007669"/>
    <property type="project" value="UniProtKB-UniRule"/>
</dbReference>
<feature type="binding site" evidence="2">
    <location>
        <position position="43"/>
    </location>
    <ligand>
        <name>Mg(2+)</name>
        <dbReference type="ChEBI" id="CHEBI:18420"/>
        <label>3</label>
    </ligand>
</feature>
<dbReference type="PANTHER" id="PTHR30270">
    <property type="entry name" value="THIAMINE-MONOPHOSPHATE KINASE"/>
    <property type="match status" value="1"/>
</dbReference>
<keyword evidence="2" id="KW-0460">Magnesium</keyword>
<dbReference type="Pfam" id="PF02769">
    <property type="entry name" value="AIRS_C"/>
    <property type="match status" value="1"/>
</dbReference>
<dbReference type="GO" id="GO:0009030">
    <property type="term" value="F:thiamine-phosphate kinase activity"/>
    <property type="evidence" value="ECO:0007669"/>
    <property type="project" value="UniProtKB-UniRule"/>
</dbReference>
<dbReference type="GO" id="GO:0000287">
    <property type="term" value="F:magnesium ion binding"/>
    <property type="evidence" value="ECO:0007669"/>
    <property type="project" value="UniProtKB-UniRule"/>
</dbReference>
<evidence type="ECO:0000256" key="2">
    <source>
        <dbReference type="HAMAP-Rule" id="MF_02128"/>
    </source>
</evidence>
<comment type="similarity">
    <text evidence="2">Belongs to the thiamine-monophosphate kinase family.</text>
</comment>
<keyword evidence="2 6" id="KW-0418">Kinase</keyword>
<dbReference type="NCBIfam" id="TIGR01379">
    <property type="entry name" value="thiL"/>
    <property type="match status" value="1"/>
</dbReference>
<dbReference type="InterPro" id="IPR016188">
    <property type="entry name" value="PurM-like_N"/>
</dbReference>
<feature type="binding site" evidence="2">
    <location>
        <position position="60"/>
    </location>
    <ligand>
        <name>Mg(2+)</name>
        <dbReference type="ChEBI" id="CHEBI:18420"/>
        <label>1</label>
    </ligand>
</feature>
<feature type="binding site" evidence="2">
    <location>
        <position position="67"/>
    </location>
    <ligand>
        <name>substrate</name>
    </ligand>
</feature>
<evidence type="ECO:0000313" key="7">
    <source>
        <dbReference type="Proteomes" id="UP001155027"/>
    </source>
</evidence>
<comment type="caution">
    <text evidence="6">The sequence shown here is derived from an EMBL/GenBank/DDBJ whole genome shotgun (WGS) entry which is preliminary data.</text>
</comment>
<comment type="catalytic activity">
    <reaction evidence="2">
        <text>thiamine phosphate + ATP = thiamine diphosphate + ADP</text>
        <dbReference type="Rhea" id="RHEA:15913"/>
        <dbReference type="ChEBI" id="CHEBI:30616"/>
        <dbReference type="ChEBI" id="CHEBI:37575"/>
        <dbReference type="ChEBI" id="CHEBI:58937"/>
        <dbReference type="ChEBI" id="CHEBI:456216"/>
        <dbReference type="EC" id="2.7.4.16"/>
    </reaction>
</comment>
<dbReference type="AlphaFoldDB" id="A0A9X2QY08"/>
<feature type="domain" description="PurM-like N-terminal" evidence="4">
    <location>
        <begin position="42"/>
        <end position="153"/>
    </location>
</feature>
<dbReference type="PIRSF" id="PIRSF005303">
    <property type="entry name" value="Thiam_monoph_kin"/>
    <property type="match status" value="1"/>
</dbReference>
<dbReference type="PANTHER" id="PTHR30270:SF0">
    <property type="entry name" value="THIAMINE-MONOPHOSPHATE KINASE"/>
    <property type="match status" value="1"/>
</dbReference>
<feature type="binding site" evidence="2">
    <location>
        <position position="60"/>
    </location>
    <ligand>
        <name>Mg(2+)</name>
        <dbReference type="ChEBI" id="CHEBI:18420"/>
        <label>2</label>
    </ligand>
</feature>
<feature type="binding site" evidence="2">
    <location>
        <position position="89"/>
    </location>
    <ligand>
        <name>Mg(2+)</name>
        <dbReference type="ChEBI" id="CHEBI:18420"/>
        <label>3</label>
    </ligand>
</feature>
<feature type="binding site" evidence="2">
    <location>
        <position position="119"/>
    </location>
    <ligand>
        <name>ATP</name>
        <dbReference type="ChEBI" id="CHEBI:30616"/>
    </ligand>
</feature>
<evidence type="ECO:0000259" key="4">
    <source>
        <dbReference type="Pfam" id="PF00586"/>
    </source>
</evidence>
<dbReference type="GO" id="GO:0009228">
    <property type="term" value="P:thiamine biosynthetic process"/>
    <property type="evidence" value="ECO:0007669"/>
    <property type="project" value="UniProtKB-KW"/>
</dbReference>
<dbReference type="InterPro" id="IPR036921">
    <property type="entry name" value="PurM-like_N_sf"/>
</dbReference>
<dbReference type="Proteomes" id="UP001155027">
    <property type="component" value="Unassembled WGS sequence"/>
</dbReference>
<gene>
    <name evidence="2" type="primary">thiL</name>
    <name evidence="6" type="ORF">GGP71_001042</name>
</gene>
<organism evidence="6 7">
    <name type="scientific">Salinibacter ruber</name>
    <dbReference type="NCBI Taxonomy" id="146919"/>
    <lineage>
        <taxon>Bacteria</taxon>
        <taxon>Pseudomonadati</taxon>
        <taxon>Rhodothermota</taxon>
        <taxon>Rhodothermia</taxon>
        <taxon>Rhodothermales</taxon>
        <taxon>Salinibacteraceae</taxon>
        <taxon>Salinibacter</taxon>
    </lineage>
</organism>
<keyword evidence="1 2" id="KW-0784">Thiamine biosynthesis</keyword>
<dbReference type="InterPro" id="IPR036676">
    <property type="entry name" value="PurM-like_C_sf"/>
</dbReference>
<evidence type="ECO:0000256" key="3">
    <source>
        <dbReference type="SAM" id="MobiDB-lite"/>
    </source>
</evidence>
<feature type="domain" description="PurM-like C-terminal" evidence="5">
    <location>
        <begin position="166"/>
        <end position="325"/>
    </location>
</feature>
<feature type="binding site" evidence="2">
    <location>
        <position position="243"/>
    </location>
    <ligand>
        <name>Mg(2+)</name>
        <dbReference type="ChEBI" id="CHEBI:18420"/>
        <label>5</label>
    </ligand>
</feature>
<dbReference type="InterPro" id="IPR010918">
    <property type="entry name" value="PurM-like_C_dom"/>
</dbReference>
<dbReference type="CDD" id="cd02194">
    <property type="entry name" value="ThiL"/>
    <property type="match status" value="1"/>
</dbReference>
<evidence type="ECO:0000256" key="1">
    <source>
        <dbReference type="ARBA" id="ARBA00022977"/>
    </source>
</evidence>
<dbReference type="Pfam" id="PF00586">
    <property type="entry name" value="AIRS"/>
    <property type="match status" value="1"/>
</dbReference>
<dbReference type="RefSeq" id="WP_208424284.1">
    <property type="nucleotide sequence ID" value="NZ_JANTZA010000020.1"/>
</dbReference>
<feature type="binding site" evidence="2">
    <location>
        <position position="59"/>
    </location>
    <ligand>
        <name>Mg(2+)</name>
        <dbReference type="ChEBI" id="CHEBI:18420"/>
        <label>1</label>
    </ligand>
</feature>
<dbReference type="HAMAP" id="MF_02128">
    <property type="entry name" value="TMP_kinase"/>
    <property type="match status" value="1"/>
</dbReference>
<dbReference type="Gene3D" id="3.30.1330.10">
    <property type="entry name" value="PurM-like, N-terminal domain"/>
    <property type="match status" value="1"/>
</dbReference>
<feature type="binding site" evidence="2">
    <location>
        <position position="347"/>
    </location>
    <ligand>
        <name>substrate</name>
    </ligand>
</feature>
<dbReference type="Gene3D" id="3.90.650.10">
    <property type="entry name" value="PurM-like C-terminal domain"/>
    <property type="match status" value="1"/>
</dbReference>
<keyword evidence="2" id="KW-0479">Metal-binding</keyword>
<feature type="binding site" evidence="2">
    <location>
        <position position="240"/>
    </location>
    <ligand>
        <name>Mg(2+)</name>
        <dbReference type="ChEBI" id="CHEBI:18420"/>
        <label>3</label>
    </ligand>
</feature>
<comment type="pathway">
    <text evidence="2">Cofactor biosynthesis; thiamine diphosphate biosynthesis; thiamine diphosphate from thiamine phosphate: step 1/1.</text>
</comment>
<feature type="binding site" evidence="2">
    <location>
        <position position="242"/>
    </location>
    <ligand>
        <name>ATP</name>
        <dbReference type="ChEBI" id="CHEBI:30616"/>
    </ligand>
</feature>
<dbReference type="EC" id="2.7.4.16" evidence="2"/>